<evidence type="ECO:0000256" key="1">
    <source>
        <dbReference type="SAM" id="SignalP"/>
    </source>
</evidence>
<proteinExistence type="predicted"/>
<sequence length="295" mass="32543">MNKVLVTLACIFLFQGCTAFRVHEPDASGINGPSDTATTASVEPLQGLAMADELRRRYQDTSADCGSVDKPAFLCSGIILRGTSHSENKPYDAWDPSDTAIRVGGTSFSYLRSDFNMKRLAYTYDKGYIFLPPLNIPNDKLRIEILCFFPIDGESDARSNKGCGAHRNTPFISEACGLQGIHLAGQWYVHFVMYPRADQRCGFDVSPSSAAPTAPTFYQALLTGPLVFPGAYEKPSDMKLETWRAGIPGQLPIEAFFYTLETGIQSVQHDQRRFHELTGIVLPIIRITLPGTFQG</sequence>
<accession>A0ABR6UTA5</accession>
<protein>
    <submittedName>
        <fullName evidence="2">N-acyl homoserine lactonase</fullName>
    </submittedName>
</protein>
<keyword evidence="3" id="KW-1185">Reference proteome</keyword>
<organism evidence="2 3">
    <name type="scientific">Pseudomonas tehranensis</name>
    <dbReference type="NCBI Taxonomy" id="2745502"/>
    <lineage>
        <taxon>Bacteria</taxon>
        <taxon>Pseudomonadati</taxon>
        <taxon>Pseudomonadota</taxon>
        <taxon>Gammaproteobacteria</taxon>
        <taxon>Pseudomonadales</taxon>
        <taxon>Pseudomonadaceae</taxon>
        <taxon>Pseudomonas</taxon>
    </lineage>
</organism>
<name>A0ABR6UTA5_9PSED</name>
<dbReference type="PROSITE" id="PS51257">
    <property type="entry name" value="PROKAR_LIPOPROTEIN"/>
    <property type="match status" value="1"/>
</dbReference>
<evidence type="ECO:0000313" key="2">
    <source>
        <dbReference type="EMBL" id="MBC3347802.1"/>
    </source>
</evidence>
<feature type="signal peptide" evidence="1">
    <location>
        <begin position="1"/>
        <end position="19"/>
    </location>
</feature>
<comment type="caution">
    <text evidence="2">The sequence shown here is derived from an EMBL/GenBank/DDBJ whole genome shotgun (WGS) entry which is preliminary data.</text>
</comment>
<dbReference type="RefSeq" id="WP_186656529.1">
    <property type="nucleotide sequence ID" value="NZ_JABWQV010000083.1"/>
</dbReference>
<keyword evidence="1" id="KW-0732">Signal</keyword>
<gene>
    <name evidence="2" type="ORF">HU811_14280</name>
</gene>
<dbReference type="Proteomes" id="UP000617171">
    <property type="component" value="Unassembled WGS sequence"/>
</dbReference>
<dbReference type="EMBL" id="JABWQV010000083">
    <property type="protein sequence ID" value="MBC3347802.1"/>
    <property type="molecule type" value="Genomic_DNA"/>
</dbReference>
<reference evidence="2 3" key="1">
    <citation type="journal article" date="2020" name="Microorganisms">
        <title>Reliable Identification of Environmental Pseudomonas Isolates Using the rpoD Gene.</title>
        <authorList>
            <consortium name="The Broad Institute Genome Sequencing Platform"/>
            <person name="Girard L."/>
            <person name="Lood C."/>
            <person name="Rokni-Zadeh H."/>
            <person name="van Noort V."/>
            <person name="Lavigne R."/>
            <person name="De Mot R."/>
        </authorList>
    </citation>
    <scope>NUCLEOTIDE SEQUENCE [LARGE SCALE GENOMIC DNA]</scope>
    <source>
        <strain evidence="2 3">SWRI196</strain>
    </source>
</reference>
<evidence type="ECO:0000313" key="3">
    <source>
        <dbReference type="Proteomes" id="UP000617171"/>
    </source>
</evidence>
<feature type="chain" id="PRO_5047287645" evidence="1">
    <location>
        <begin position="20"/>
        <end position="295"/>
    </location>
</feature>